<comment type="caution">
    <text evidence="2">The sequence shown here is derived from an EMBL/GenBank/DDBJ whole genome shotgun (WGS) entry which is preliminary data.</text>
</comment>
<gene>
    <name evidence="2" type="ORF">CPAR01_16258</name>
</gene>
<dbReference type="PANTHER" id="PTHR24148:SF73">
    <property type="entry name" value="HET DOMAIN PROTEIN (AFU_ORTHOLOGUE AFUA_8G01020)"/>
    <property type="match status" value="1"/>
</dbReference>
<evidence type="ECO:0000313" key="2">
    <source>
        <dbReference type="EMBL" id="KAK1516642.1"/>
    </source>
</evidence>
<evidence type="ECO:0000313" key="3">
    <source>
        <dbReference type="Proteomes" id="UP001241169"/>
    </source>
</evidence>
<reference evidence="2 3" key="1">
    <citation type="submission" date="2016-10" db="EMBL/GenBank/DDBJ databases">
        <title>The genome sequence of Colletotrichum fioriniae PJ7.</title>
        <authorList>
            <person name="Baroncelli R."/>
        </authorList>
    </citation>
    <scope>NUCLEOTIDE SEQUENCE [LARGE SCALE GENOMIC DNA]</scope>
    <source>
        <strain evidence="2 3">IMI 384185</strain>
    </source>
</reference>
<name>A0ABQ9RWA9_9PEZI</name>
<accession>A0ABQ9RWA9</accession>
<evidence type="ECO:0000259" key="1">
    <source>
        <dbReference type="Pfam" id="PF06985"/>
    </source>
</evidence>
<dbReference type="EMBL" id="MOPA01000024">
    <property type="protein sequence ID" value="KAK1516642.1"/>
    <property type="molecule type" value="Genomic_DNA"/>
</dbReference>
<organism evidence="2 3">
    <name type="scientific">Colletotrichum paranaense</name>
    <dbReference type="NCBI Taxonomy" id="1914294"/>
    <lineage>
        <taxon>Eukaryota</taxon>
        <taxon>Fungi</taxon>
        <taxon>Dikarya</taxon>
        <taxon>Ascomycota</taxon>
        <taxon>Pezizomycotina</taxon>
        <taxon>Sordariomycetes</taxon>
        <taxon>Hypocreomycetidae</taxon>
        <taxon>Glomerellales</taxon>
        <taxon>Glomerellaceae</taxon>
        <taxon>Colletotrichum</taxon>
        <taxon>Colletotrichum acutatum species complex</taxon>
    </lineage>
</organism>
<feature type="domain" description="Heterokaryon incompatibility" evidence="1">
    <location>
        <begin position="91"/>
        <end position="263"/>
    </location>
</feature>
<sequence length="671" mass="74266">MSAELPCERGAQQSARNLAAATSKPNLLKSHRKATIRSIAPFQVTIGDNPEKKEVRLIEIAPLETEDPGSTADLPIRCRLKHASLNERQSYVAVSYAWGDAEITKDILVEDQWVQVTTNLEAALKQLASRRIGENLGSTFWIDALCIDQQNEAERAHQVSYMREIYRYATKTFVWLGLTSLDSDLAMNTLFELNKLVDSGAFAVMSWSEFPFTEIAVNPTVDRVQAVLRGILGELCHNKSARLNAIGSLFERAWFQRVWVIQERVLSKDCVVCCGDTWTSWDAFYNGFWVLCGVRDYLNIIGAGTGRRDSSTLVAFLTAALDRVTPVAFTRPNSSLFALFSLLSRMANKAQLQASDQRDYVFSLLGLISPDLSPFIPVQYNKDWQTIRTEVAKACLIYYGPRILSFAGLGGVHSYSAGMNLGKPSWAPDWSSKFLAQPLHVPSIFMVRGQNRERAYTASGSLSQSLSAAFSDKNPFNTYSLSLKAMKVGKIVKQGAPFVRLNGLDGEADSLQQSLFIRWLDDLGSTLAGTNTVYKTDEALGEALWRTPIADREFAFNWETERASGKMFTSYQALRQGKHSEGMKYMSVALAKLVGRCPFVTDGGYLGLAPMSASVGDDVWIIIGADAPFITSTRSRTCTTHSQIVGEAYVHGMMDGELLQGTIELQALNLT</sequence>
<dbReference type="RefSeq" id="XP_060340684.1">
    <property type="nucleotide sequence ID" value="XM_060500503.1"/>
</dbReference>
<keyword evidence="3" id="KW-1185">Reference proteome</keyword>
<dbReference type="Proteomes" id="UP001241169">
    <property type="component" value="Unassembled WGS sequence"/>
</dbReference>
<dbReference type="Pfam" id="PF26639">
    <property type="entry name" value="Het-6_barrel"/>
    <property type="match status" value="1"/>
</dbReference>
<proteinExistence type="predicted"/>
<protein>
    <recommendedName>
        <fullName evidence="1">Heterokaryon incompatibility domain-containing protein</fullName>
    </recommendedName>
</protein>
<dbReference type="PANTHER" id="PTHR24148">
    <property type="entry name" value="ANKYRIN REPEAT DOMAIN-CONTAINING PROTEIN 39 HOMOLOG-RELATED"/>
    <property type="match status" value="1"/>
</dbReference>
<dbReference type="Pfam" id="PF06985">
    <property type="entry name" value="HET"/>
    <property type="match status" value="1"/>
</dbReference>
<dbReference type="InterPro" id="IPR010730">
    <property type="entry name" value="HET"/>
</dbReference>
<dbReference type="GeneID" id="85384402"/>
<dbReference type="InterPro" id="IPR052895">
    <property type="entry name" value="HetReg/Transcr_Mod"/>
</dbReference>